<evidence type="ECO:0000256" key="10">
    <source>
        <dbReference type="ARBA" id="ARBA00023136"/>
    </source>
</evidence>
<comment type="similarity">
    <text evidence="3">In the N-terminal section; belongs to the PMEI family.</text>
</comment>
<comment type="similarity">
    <text evidence="4">In the C-terminal section; belongs to the pectinesterase family.</text>
</comment>
<keyword evidence="8 18" id="KW-1133">Transmembrane helix</keyword>
<comment type="catalytic activity">
    <reaction evidence="13 16">
        <text>[(1-&gt;4)-alpha-D-galacturonosyl methyl ester](n) + n H2O = [(1-&gt;4)-alpha-D-galacturonosyl](n) + n methanol + n H(+)</text>
        <dbReference type="Rhea" id="RHEA:22380"/>
        <dbReference type="Rhea" id="RHEA-COMP:14570"/>
        <dbReference type="Rhea" id="RHEA-COMP:14573"/>
        <dbReference type="ChEBI" id="CHEBI:15377"/>
        <dbReference type="ChEBI" id="CHEBI:15378"/>
        <dbReference type="ChEBI" id="CHEBI:17790"/>
        <dbReference type="ChEBI" id="CHEBI:140522"/>
        <dbReference type="ChEBI" id="CHEBI:140523"/>
        <dbReference type="EC" id="3.1.1.11"/>
    </reaction>
</comment>
<evidence type="ECO:0000256" key="18">
    <source>
        <dbReference type="SAM" id="Phobius"/>
    </source>
</evidence>
<dbReference type="PANTHER" id="PTHR31707">
    <property type="entry name" value="PECTINESTERASE"/>
    <property type="match status" value="1"/>
</dbReference>
<keyword evidence="6 18" id="KW-0812">Transmembrane</keyword>
<organism evidence="20">
    <name type="scientific">Brassica cretica</name>
    <name type="common">Mustard</name>
    <dbReference type="NCBI Taxonomy" id="69181"/>
    <lineage>
        <taxon>Eukaryota</taxon>
        <taxon>Viridiplantae</taxon>
        <taxon>Streptophyta</taxon>
        <taxon>Embryophyta</taxon>
        <taxon>Tracheophyta</taxon>
        <taxon>Spermatophyta</taxon>
        <taxon>Magnoliopsida</taxon>
        <taxon>eudicotyledons</taxon>
        <taxon>Gunneridae</taxon>
        <taxon>Pentapetalae</taxon>
        <taxon>rosids</taxon>
        <taxon>malvids</taxon>
        <taxon>Brassicales</taxon>
        <taxon>Brassicaceae</taxon>
        <taxon>Brassiceae</taxon>
        <taxon>Brassica</taxon>
    </lineage>
</organism>
<dbReference type="Pfam" id="PF01095">
    <property type="entry name" value="Pectinesterase"/>
    <property type="match status" value="1"/>
</dbReference>
<dbReference type="FunFam" id="1.20.140.40:FF:000012">
    <property type="entry name" value="Pectinesterase"/>
    <property type="match status" value="1"/>
</dbReference>
<feature type="transmembrane region" description="Helical" evidence="18">
    <location>
        <begin position="36"/>
        <end position="57"/>
    </location>
</feature>
<dbReference type="EMBL" id="QGKY02001015">
    <property type="protein sequence ID" value="KAF2573219.1"/>
    <property type="molecule type" value="Genomic_DNA"/>
</dbReference>
<evidence type="ECO:0000256" key="14">
    <source>
        <dbReference type="ARBA" id="ARBA00057335"/>
    </source>
</evidence>
<evidence type="ECO:0000256" key="16">
    <source>
        <dbReference type="RuleBase" id="RU000589"/>
    </source>
</evidence>
<comment type="caution">
    <text evidence="20">The sequence shown here is derived from an EMBL/GenBank/DDBJ whole genome shotgun (WGS) entry which is preliminary data.</text>
</comment>
<dbReference type="InterPro" id="IPR033131">
    <property type="entry name" value="Pectinesterase_Asp_AS"/>
</dbReference>
<evidence type="ECO:0000256" key="4">
    <source>
        <dbReference type="ARBA" id="ARBA00007786"/>
    </source>
</evidence>
<dbReference type="NCBIfam" id="TIGR01614">
    <property type="entry name" value="PME_inhib"/>
    <property type="match status" value="1"/>
</dbReference>
<dbReference type="PROSITE" id="PS00503">
    <property type="entry name" value="PECTINESTERASE_2"/>
    <property type="match status" value="1"/>
</dbReference>
<evidence type="ECO:0000256" key="3">
    <source>
        <dbReference type="ARBA" id="ARBA00006027"/>
    </source>
</evidence>
<accession>A0A8S9ITJ4</accession>
<name>A0A8S9ITJ4_BRACR</name>
<feature type="region of interest" description="Disordered" evidence="17">
    <location>
        <begin position="1"/>
        <end position="26"/>
    </location>
</feature>
<dbReference type="AlphaFoldDB" id="A0A8S9ITJ4"/>
<comment type="pathway">
    <text evidence="2 16">Glycan metabolism; pectin degradation; 2-dehydro-3-deoxy-D-gluconate from pectin: step 1/5.</text>
</comment>
<dbReference type="Gene3D" id="2.160.20.10">
    <property type="entry name" value="Single-stranded right-handed beta-helix, Pectin lyase-like"/>
    <property type="match status" value="1"/>
</dbReference>
<keyword evidence="7 16" id="KW-0378">Hydrolase</keyword>
<dbReference type="GO" id="GO:0004857">
    <property type="term" value="F:enzyme inhibitor activity"/>
    <property type="evidence" value="ECO:0007669"/>
    <property type="project" value="InterPro"/>
</dbReference>
<feature type="active site" evidence="15">
    <location>
        <position position="426"/>
    </location>
</feature>
<dbReference type="CDD" id="cd15798">
    <property type="entry name" value="PMEI-like_3"/>
    <property type="match status" value="1"/>
</dbReference>
<evidence type="ECO:0000256" key="8">
    <source>
        <dbReference type="ARBA" id="ARBA00022989"/>
    </source>
</evidence>
<dbReference type="GO" id="GO:0042545">
    <property type="term" value="P:cell wall modification"/>
    <property type="evidence" value="ECO:0007669"/>
    <property type="project" value="UniProtKB-UniRule"/>
</dbReference>
<dbReference type="SUPFAM" id="SSF51126">
    <property type="entry name" value="Pectin lyase-like"/>
    <property type="match status" value="1"/>
</dbReference>
<evidence type="ECO:0000259" key="19">
    <source>
        <dbReference type="SMART" id="SM00856"/>
    </source>
</evidence>
<keyword evidence="9 16" id="KW-0063">Aspartyl esterase</keyword>
<dbReference type="FunFam" id="2.160.20.10:FF:000001">
    <property type="entry name" value="Pectinesterase"/>
    <property type="match status" value="1"/>
</dbReference>
<dbReference type="InterPro" id="IPR012334">
    <property type="entry name" value="Pectin_lyas_fold"/>
</dbReference>
<evidence type="ECO:0000256" key="2">
    <source>
        <dbReference type="ARBA" id="ARBA00005184"/>
    </source>
</evidence>
<evidence type="ECO:0000256" key="12">
    <source>
        <dbReference type="ARBA" id="ARBA00023316"/>
    </source>
</evidence>
<dbReference type="Gene3D" id="1.20.140.40">
    <property type="entry name" value="Invertase/pectin methylesterase inhibitor family protein"/>
    <property type="match status" value="1"/>
</dbReference>
<dbReference type="InterPro" id="IPR035513">
    <property type="entry name" value="Invertase/methylesterase_inhib"/>
</dbReference>
<evidence type="ECO:0000256" key="1">
    <source>
        <dbReference type="ARBA" id="ARBA00004167"/>
    </source>
</evidence>
<comment type="function">
    <text evidence="14">Acts in the modification of cell walls via demethylesterification of cell wall pectin.</text>
</comment>
<evidence type="ECO:0000256" key="13">
    <source>
        <dbReference type="ARBA" id="ARBA00047928"/>
    </source>
</evidence>
<dbReference type="SUPFAM" id="SSF101148">
    <property type="entry name" value="Plant invertase/pectin methylesterase inhibitor"/>
    <property type="match status" value="1"/>
</dbReference>
<dbReference type="SMART" id="SM00856">
    <property type="entry name" value="PMEI"/>
    <property type="match status" value="1"/>
</dbReference>
<evidence type="ECO:0000256" key="5">
    <source>
        <dbReference type="ARBA" id="ARBA00013229"/>
    </source>
</evidence>
<dbReference type="InterPro" id="IPR011050">
    <property type="entry name" value="Pectin_lyase_fold/virulence"/>
</dbReference>
<evidence type="ECO:0000256" key="7">
    <source>
        <dbReference type="ARBA" id="ARBA00022801"/>
    </source>
</evidence>
<feature type="compositionally biased region" description="Polar residues" evidence="17">
    <location>
        <begin position="10"/>
        <end position="20"/>
    </location>
</feature>
<comment type="subcellular location">
    <subcellularLocation>
        <location evidence="1">Membrane</location>
        <topology evidence="1">Single-pass membrane protein</topology>
    </subcellularLocation>
</comment>
<evidence type="ECO:0000313" key="20">
    <source>
        <dbReference type="EMBL" id="KAF2573219.1"/>
    </source>
</evidence>
<dbReference type="InterPro" id="IPR000070">
    <property type="entry name" value="Pectinesterase_cat"/>
</dbReference>
<dbReference type="GO" id="GO:0030599">
    <property type="term" value="F:pectinesterase activity"/>
    <property type="evidence" value="ECO:0007669"/>
    <property type="project" value="UniProtKB-UniRule"/>
</dbReference>
<evidence type="ECO:0000256" key="15">
    <source>
        <dbReference type="PROSITE-ProRule" id="PRU10040"/>
    </source>
</evidence>
<protein>
    <recommendedName>
        <fullName evidence="5 16">Pectinesterase</fullName>
        <ecNumber evidence="5 16">3.1.1.11</ecNumber>
    </recommendedName>
</protein>
<sequence>MGYERLGPSGSATNTNQKDPATSLPELQKRNKKTKLILFTLAVLVVAVVCLGIFAGIRAVGSDQHAPKLNREPTREISQTCSKAQYPNLCIDTLLDFPGALTADEKQLIHISFNATLQSFSKALYSSSTISYTQMPPRVRSAYDSCLELLDDSVDALSRALSSIVAASSSDESHSDVMTWLSSAMTNHDTCTEGFDEAGDGGGGVKDQVIGAVKDLSEMVSNCLAIFSGNVNDLSGVPVVNHRKLLGEEETEEFPNWLKRGDRELLGTPATKIQADITVSKAGNGTFKTIAEAIKKAPEHSSRRFVIYVKAGKYEEEILKVGRKKTNLMFIGDGKGRTVITGGKSIVDDLTTFHTATFAATGAGFIVRDITFENYAGPAKHQAVALRVGGDHAVVYRCSIIGYQDALYVHSNRQFFRECEIYGTVDFIFGNAAVILQSCNIYARKPMPQQKITITAQNRKDPNQNTGISIHACKLLATADLEASKGSYPTYLGRPWKLYSRVVYMMSDMGDHINPRGWLEWNGPFALDSLYYGEYMNRGPGSSTGQRVKWPGYHVITSTVEASKFTVGQFIGGSSWLPSTGVAFFSGLSQ</sequence>
<dbReference type="InterPro" id="IPR006501">
    <property type="entry name" value="Pectinesterase_inhib_dom"/>
</dbReference>
<dbReference type="Pfam" id="PF04043">
    <property type="entry name" value="PMEI"/>
    <property type="match status" value="1"/>
</dbReference>
<keyword evidence="11" id="KW-1015">Disulfide bond</keyword>
<proteinExistence type="inferred from homology"/>
<dbReference type="GO" id="GO:0045490">
    <property type="term" value="P:pectin catabolic process"/>
    <property type="evidence" value="ECO:0007669"/>
    <property type="project" value="UniProtKB-UniRule"/>
</dbReference>
<evidence type="ECO:0000256" key="9">
    <source>
        <dbReference type="ARBA" id="ARBA00023085"/>
    </source>
</evidence>
<evidence type="ECO:0000256" key="17">
    <source>
        <dbReference type="SAM" id="MobiDB-lite"/>
    </source>
</evidence>
<feature type="domain" description="Pectinesterase inhibitor" evidence="19">
    <location>
        <begin position="72"/>
        <end position="226"/>
    </location>
</feature>
<keyword evidence="12" id="KW-0961">Cell wall biogenesis/degradation</keyword>
<reference evidence="20" key="1">
    <citation type="submission" date="2019-12" db="EMBL/GenBank/DDBJ databases">
        <title>Genome sequencing and annotation of Brassica cretica.</title>
        <authorList>
            <person name="Studholme D.J."/>
            <person name="Sarris P.F."/>
        </authorList>
    </citation>
    <scope>NUCLEOTIDE SEQUENCE</scope>
    <source>
        <strain evidence="20">PFS-102/07</strain>
        <tissue evidence="20">Leaf</tissue>
    </source>
</reference>
<keyword evidence="10 18" id="KW-0472">Membrane</keyword>
<gene>
    <name evidence="20" type="ORF">F2Q70_00004771</name>
</gene>
<dbReference type="EC" id="3.1.1.11" evidence="5 16"/>
<evidence type="ECO:0000256" key="6">
    <source>
        <dbReference type="ARBA" id="ARBA00022692"/>
    </source>
</evidence>
<dbReference type="GO" id="GO:0016020">
    <property type="term" value="C:membrane"/>
    <property type="evidence" value="ECO:0007669"/>
    <property type="project" value="UniProtKB-SubCell"/>
</dbReference>
<evidence type="ECO:0000256" key="11">
    <source>
        <dbReference type="ARBA" id="ARBA00023157"/>
    </source>
</evidence>